<protein>
    <recommendedName>
        <fullName evidence="2">Reverse transcriptase domain-containing protein</fullName>
    </recommendedName>
</protein>
<dbReference type="Pfam" id="PF00078">
    <property type="entry name" value="RVT_1"/>
    <property type="match status" value="1"/>
</dbReference>
<dbReference type="RefSeq" id="XP_065330016.1">
    <property type="nucleotide sequence ID" value="XM_065473945.1"/>
</dbReference>
<dbReference type="AlphaFoldDB" id="A0AAX4JDB4"/>
<dbReference type="EMBL" id="CP142731">
    <property type="protein sequence ID" value="WUR03871.1"/>
    <property type="molecule type" value="Genomic_DNA"/>
</dbReference>
<evidence type="ECO:0000313" key="3">
    <source>
        <dbReference type="EMBL" id="WUR03871.1"/>
    </source>
</evidence>
<dbReference type="InterPro" id="IPR000477">
    <property type="entry name" value="RT_dom"/>
</dbReference>
<dbReference type="PANTHER" id="PTHR35450">
    <property type="entry name" value="REVERSE TRANSCRIPTASE DOMAIN-CONTAINING PROTEIN"/>
    <property type="match status" value="1"/>
</dbReference>
<organism evidence="3 4">
    <name type="scientific">Vairimorpha necatrix</name>
    <dbReference type="NCBI Taxonomy" id="6039"/>
    <lineage>
        <taxon>Eukaryota</taxon>
        <taxon>Fungi</taxon>
        <taxon>Fungi incertae sedis</taxon>
        <taxon>Microsporidia</taxon>
        <taxon>Nosematidae</taxon>
        <taxon>Vairimorpha</taxon>
    </lineage>
</organism>
<dbReference type="PROSITE" id="PS50878">
    <property type="entry name" value="RT_POL"/>
    <property type="match status" value="1"/>
</dbReference>
<gene>
    <name evidence="3" type="ORF">VNE69_06186</name>
</gene>
<dbReference type="CDD" id="cd01650">
    <property type="entry name" value="RT_nLTR_like"/>
    <property type="match status" value="1"/>
</dbReference>
<sequence>MKGKNEEEGAELKIAKTTLAAPNNQKTHDINSVSLCTEPGRPKRSNKLDSLMAVLRKVEGAKYDWPRKSFQAILSRWNQMPKGGWNKNKENGAKALENEAGTLTRVREFKEENTTKRRKTLDEIARVCSLKDMLTKIKDTDVCSVQGTRKISSKKAYYEIIESLNLITEEEKKALRKCMRERNLILSKANDVIKMELYLKERILVYKKKIEVHEKRKAYRNGNTKFELYRGRYYRDLNISGRKCGKMQNKKLQNEEEYLWKYKIEQPNINAFPTEEEFKNIIGWLPNWKAAGLDRVYNFFMKKMSSLHGSLYKVIKKICLESYTEEEWFYRGITYLIPKGQPVEGKDFRPITCMSNLYKLQQNILHTKVQGAKEQAMTNNMLNREYNYKIKTAWIDVKKAYDSVRHDYLIKCIKALGLLEWICKTIEILASKWNLEIFEGNEKIMGKKVRRGILQGDSLSPLLFVLCIDPLSRKLNSIYPKLSIPLGEQAFVTNHLLFIDDLKLLAENEEVMKEMIDETRKFFNTEGLEINAEKSATNKHKSERMLLQLAKEFESTKESVLRRKAIFHSEKTGYTYLSTIEEYIKEKYKLKENVTAKILIEAQTESLYSDIKIKTNHSKLFRPRDDPLIDIKQAATNHSVQECVANEYVEIRVDSWIHSSIKIKYNKPDILIVDKLRKEVIVVEVGITSFNNIHAVETEKKHKYDLLANHVASLYKYKPKIIPYVMTWDGIVTNFHRTHIKVLRLEPRTEAYIQSRVLKMTLESLTMSARHGLDTELEGAFESPMSESQKEVLELPDETVSVSCEK</sequence>
<evidence type="ECO:0000256" key="1">
    <source>
        <dbReference type="SAM" id="MobiDB-lite"/>
    </source>
</evidence>
<evidence type="ECO:0000313" key="4">
    <source>
        <dbReference type="Proteomes" id="UP001334084"/>
    </source>
</evidence>
<reference evidence="3" key="1">
    <citation type="journal article" date="2024" name="BMC Genomics">
        <title>Functional annotation of a divergent genome using sequence and structure-based similarity.</title>
        <authorList>
            <person name="Svedberg D."/>
            <person name="Winiger R.R."/>
            <person name="Berg A."/>
            <person name="Sharma H."/>
            <person name="Tellgren-Roth C."/>
            <person name="Debrunner-Vossbrinck B.A."/>
            <person name="Vossbrinck C.R."/>
            <person name="Barandun J."/>
        </authorList>
    </citation>
    <scope>NUCLEOTIDE SEQUENCE</scope>
    <source>
        <strain evidence="3">Illinois isolate</strain>
    </source>
</reference>
<dbReference type="Proteomes" id="UP001334084">
    <property type="component" value="Chromosome 6"/>
</dbReference>
<name>A0AAX4JDB4_9MICR</name>
<proteinExistence type="predicted"/>
<dbReference type="GeneID" id="90541683"/>
<keyword evidence="4" id="KW-1185">Reference proteome</keyword>
<evidence type="ECO:0000259" key="2">
    <source>
        <dbReference type="PROSITE" id="PS50878"/>
    </source>
</evidence>
<dbReference type="InterPro" id="IPR043502">
    <property type="entry name" value="DNA/RNA_pol_sf"/>
</dbReference>
<dbReference type="SUPFAM" id="SSF56672">
    <property type="entry name" value="DNA/RNA polymerases"/>
    <property type="match status" value="1"/>
</dbReference>
<accession>A0AAX4JDB4</accession>
<feature type="domain" description="Reverse transcriptase" evidence="2">
    <location>
        <begin position="318"/>
        <end position="549"/>
    </location>
</feature>
<dbReference type="PANTHER" id="PTHR35450:SF2">
    <property type="entry name" value="REVERSE TRANSCRIPTASE DOMAIN-CONTAINING PROTEIN"/>
    <property type="match status" value="1"/>
</dbReference>
<dbReference type="KEGG" id="vnx:VNE69_06186"/>
<feature type="region of interest" description="Disordered" evidence="1">
    <location>
        <begin position="780"/>
        <end position="800"/>
    </location>
</feature>